<dbReference type="GO" id="GO:0003676">
    <property type="term" value="F:nucleic acid binding"/>
    <property type="evidence" value="ECO:0007669"/>
    <property type="project" value="InterPro"/>
</dbReference>
<dbReference type="Gene3D" id="3.30.420.10">
    <property type="entry name" value="Ribonuclease H-like superfamily/Ribonuclease H"/>
    <property type="match status" value="1"/>
</dbReference>
<proteinExistence type="predicted"/>
<accession>A0A6G0VRL4</accession>
<comment type="caution">
    <text evidence="2">The sequence shown here is derived from an EMBL/GenBank/DDBJ whole genome shotgun (WGS) entry which is preliminary data.</text>
</comment>
<gene>
    <name evidence="2" type="ORF">FWK35_00029270</name>
</gene>
<dbReference type="InterPro" id="IPR036397">
    <property type="entry name" value="RNaseH_sf"/>
</dbReference>
<dbReference type="OrthoDB" id="6630579at2759"/>
<dbReference type="EMBL" id="VUJU01012665">
    <property type="protein sequence ID" value="KAF0707103.1"/>
    <property type="molecule type" value="Genomic_DNA"/>
</dbReference>
<dbReference type="CDD" id="cd09276">
    <property type="entry name" value="Rnase_HI_RT_non_LTR"/>
    <property type="match status" value="1"/>
</dbReference>
<dbReference type="InterPro" id="IPR002156">
    <property type="entry name" value="RNaseH_domain"/>
</dbReference>
<name>A0A6G0VRL4_APHCR</name>
<evidence type="ECO:0000313" key="2">
    <source>
        <dbReference type="EMBL" id="KAF0707103.1"/>
    </source>
</evidence>
<dbReference type="Proteomes" id="UP000478052">
    <property type="component" value="Unassembled WGS sequence"/>
</dbReference>
<reference evidence="2 3" key="1">
    <citation type="submission" date="2019-08" db="EMBL/GenBank/DDBJ databases">
        <title>Whole genome of Aphis craccivora.</title>
        <authorList>
            <person name="Voronova N.V."/>
            <person name="Shulinski R.S."/>
            <person name="Bandarenka Y.V."/>
            <person name="Zhorov D.G."/>
            <person name="Warner D."/>
        </authorList>
    </citation>
    <scope>NUCLEOTIDE SEQUENCE [LARGE SCALE GENOMIC DNA]</scope>
    <source>
        <strain evidence="2">180601</strain>
        <tissue evidence="2">Whole Body</tissue>
    </source>
</reference>
<dbReference type="AlphaFoldDB" id="A0A6G0VRL4"/>
<dbReference type="PROSITE" id="PS50879">
    <property type="entry name" value="RNASE_H_1"/>
    <property type="match status" value="1"/>
</dbReference>
<dbReference type="SUPFAM" id="SSF53098">
    <property type="entry name" value="Ribonuclease H-like"/>
    <property type="match status" value="1"/>
</dbReference>
<sequence length="282" mass="31517">MSKLTTTLQSCSSKSSGPDNIPYNFLKNLPVLGTQTLLHIYVLESENHFTKEQCGFRRNHSTLDALLIIPTDICSFFKNNQHHITIPLDIKKAYDSVWKNRPTGSETESILRIYKYLFHSVISYGSIIYNSAKNNLLSTINPVHNQGIRLATGAFMTSPVDSILCNAAELPLDLRRHIIIGHENHKFSLPTSTSIYTEETYAIFKALKNDASSNSDSIVIIGDSLSALKTIITPYSKNELVQHIQELISTTNKAFTFMWVPSHVGISGNERADKFANEATLP</sequence>
<evidence type="ECO:0000259" key="1">
    <source>
        <dbReference type="PROSITE" id="PS50879"/>
    </source>
</evidence>
<dbReference type="Pfam" id="PF00075">
    <property type="entry name" value="RNase_H"/>
    <property type="match status" value="1"/>
</dbReference>
<organism evidence="2 3">
    <name type="scientific">Aphis craccivora</name>
    <name type="common">Cowpea aphid</name>
    <dbReference type="NCBI Taxonomy" id="307492"/>
    <lineage>
        <taxon>Eukaryota</taxon>
        <taxon>Metazoa</taxon>
        <taxon>Ecdysozoa</taxon>
        <taxon>Arthropoda</taxon>
        <taxon>Hexapoda</taxon>
        <taxon>Insecta</taxon>
        <taxon>Pterygota</taxon>
        <taxon>Neoptera</taxon>
        <taxon>Paraneoptera</taxon>
        <taxon>Hemiptera</taxon>
        <taxon>Sternorrhyncha</taxon>
        <taxon>Aphidomorpha</taxon>
        <taxon>Aphidoidea</taxon>
        <taxon>Aphididae</taxon>
        <taxon>Aphidini</taxon>
        <taxon>Aphis</taxon>
        <taxon>Aphis</taxon>
    </lineage>
</organism>
<dbReference type="GO" id="GO:0004523">
    <property type="term" value="F:RNA-DNA hybrid ribonuclease activity"/>
    <property type="evidence" value="ECO:0007669"/>
    <property type="project" value="InterPro"/>
</dbReference>
<evidence type="ECO:0000313" key="3">
    <source>
        <dbReference type="Proteomes" id="UP000478052"/>
    </source>
</evidence>
<dbReference type="InterPro" id="IPR012337">
    <property type="entry name" value="RNaseH-like_sf"/>
</dbReference>
<feature type="domain" description="RNase H type-1" evidence="1">
    <location>
        <begin position="157"/>
        <end position="281"/>
    </location>
</feature>
<protein>
    <submittedName>
        <fullName evidence="2">RNase H domain-containing protein</fullName>
    </submittedName>
</protein>
<feature type="non-terminal residue" evidence="2">
    <location>
        <position position="282"/>
    </location>
</feature>
<keyword evidence="3" id="KW-1185">Reference proteome</keyword>